<name>A0A224YDD2_9ACAR</name>
<proteinExistence type="predicted"/>
<dbReference type="EMBL" id="GFPF01000644">
    <property type="protein sequence ID" value="MAA11790.1"/>
    <property type="molecule type" value="Transcribed_RNA"/>
</dbReference>
<dbReference type="PROSITE" id="PS50279">
    <property type="entry name" value="BPTI_KUNITZ_2"/>
    <property type="match status" value="3"/>
</dbReference>
<feature type="compositionally biased region" description="Polar residues" evidence="4">
    <location>
        <begin position="247"/>
        <end position="257"/>
    </location>
</feature>
<keyword evidence="3" id="KW-1015">Disulfide bond</keyword>
<dbReference type="PANTHER" id="PTHR10083:SF374">
    <property type="entry name" value="BPTI_KUNITZ INHIBITOR DOMAIN-CONTAINING PROTEIN"/>
    <property type="match status" value="1"/>
</dbReference>
<evidence type="ECO:0000256" key="1">
    <source>
        <dbReference type="ARBA" id="ARBA00022690"/>
    </source>
</evidence>
<dbReference type="PANTHER" id="PTHR10083">
    <property type="entry name" value="KUNITZ-TYPE PROTEASE INHIBITOR-RELATED"/>
    <property type="match status" value="1"/>
</dbReference>
<dbReference type="CDD" id="cd00109">
    <property type="entry name" value="Kunitz-type"/>
    <property type="match status" value="1"/>
</dbReference>
<evidence type="ECO:0000256" key="2">
    <source>
        <dbReference type="ARBA" id="ARBA00022900"/>
    </source>
</evidence>
<dbReference type="SUPFAM" id="SSF57362">
    <property type="entry name" value="BPTI-like"/>
    <property type="match status" value="3"/>
</dbReference>
<keyword evidence="2" id="KW-0722">Serine protease inhibitor</keyword>
<dbReference type="AlphaFoldDB" id="A0A224YDD2"/>
<dbReference type="Gene3D" id="4.10.410.10">
    <property type="entry name" value="Pancreatic trypsin inhibitor Kunitz domain"/>
    <property type="match status" value="3"/>
</dbReference>
<feature type="domain" description="BPTI/Kunitz inhibitor" evidence="5">
    <location>
        <begin position="6"/>
        <end position="56"/>
    </location>
</feature>
<evidence type="ECO:0000256" key="4">
    <source>
        <dbReference type="SAM" id="MobiDB-lite"/>
    </source>
</evidence>
<feature type="region of interest" description="Disordered" evidence="4">
    <location>
        <begin position="200"/>
        <end position="286"/>
    </location>
</feature>
<dbReference type="Pfam" id="PF00014">
    <property type="entry name" value="Kunitz_BPTI"/>
    <property type="match status" value="3"/>
</dbReference>
<keyword evidence="1" id="KW-0646">Protease inhibitor</keyword>
<sequence>MKPKKCMKVPFIGVCHPLTMAWYYNFQAGSCIQLPSGICAGGSNLFLTQQKCMEECHILTHKTSKTCLSPPVIGQCGPFIVSYYYDSQGNHCKAFNRTICGGGGNSFATEVKCLTECRPNKKPEPRCSKSPKAGMCLFARKHFYFDEKKNDCFKFPDRKCGDNRNAFQSYKKCKQRCSYNKAALPCATCGQQISNQLPSGGFPAPTLPPGNLGPSAQVLYPPVPAQPARPGLSGSTGMPSAPAQPGPANQNTLSGQASHTQSSTTIQTISNNLPGSSTPVQSNRVG</sequence>
<organism evidence="6">
    <name type="scientific">Rhipicephalus zambeziensis</name>
    <dbReference type="NCBI Taxonomy" id="60191"/>
    <lineage>
        <taxon>Eukaryota</taxon>
        <taxon>Metazoa</taxon>
        <taxon>Ecdysozoa</taxon>
        <taxon>Arthropoda</taxon>
        <taxon>Chelicerata</taxon>
        <taxon>Arachnida</taxon>
        <taxon>Acari</taxon>
        <taxon>Parasitiformes</taxon>
        <taxon>Ixodida</taxon>
        <taxon>Ixodoidea</taxon>
        <taxon>Ixodidae</taxon>
        <taxon>Rhipicephalinae</taxon>
        <taxon>Rhipicephalus</taxon>
        <taxon>Rhipicephalus</taxon>
    </lineage>
</organism>
<reference evidence="6" key="1">
    <citation type="journal article" date="2017" name="Parasit. Vectors">
        <title>Sialotranscriptomics of Rhipicephalus zambeziensis reveals intricate expression profiles of secretory proteins and suggests tight temporal transcriptional regulation during blood-feeding.</title>
        <authorList>
            <person name="de Castro M.H."/>
            <person name="de Klerk D."/>
            <person name="Pienaar R."/>
            <person name="Rees D.J.G."/>
            <person name="Mans B.J."/>
        </authorList>
    </citation>
    <scope>NUCLEOTIDE SEQUENCE</scope>
    <source>
        <tissue evidence="6">Salivary glands</tissue>
    </source>
</reference>
<feature type="compositionally biased region" description="Polar residues" evidence="4">
    <location>
        <begin position="271"/>
        <end position="286"/>
    </location>
</feature>
<feature type="domain" description="BPTI/Kunitz inhibitor" evidence="5">
    <location>
        <begin position="67"/>
        <end position="117"/>
    </location>
</feature>
<evidence type="ECO:0000259" key="5">
    <source>
        <dbReference type="PROSITE" id="PS50279"/>
    </source>
</evidence>
<dbReference type="GO" id="GO:0005615">
    <property type="term" value="C:extracellular space"/>
    <property type="evidence" value="ECO:0007669"/>
    <property type="project" value="TreeGrafter"/>
</dbReference>
<dbReference type="SMART" id="SM00131">
    <property type="entry name" value="KU"/>
    <property type="match status" value="3"/>
</dbReference>
<dbReference type="InterPro" id="IPR002223">
    <property type="entry name" value="Kunitz_BPTI"/>
</dbReference>
<dbReference type="GO" id="GO:0004867">
    <property type="term" value="F:serine-type endopeptidase inhibitor activity"/>
    <property type="evidence" value="ECO:0007669"/>
    <property type="project" value="UniProtKB-KW"/>
</dbReference>
<dbReference type="InterPro" id="IPR036880">
    <property type="entry name" value="Kunitz_BPTI_sf"/>
</dbReference>
<evidence type="ECO:0000313" key="6">
    <source>
        <dbReference type="EMBL" id="MAA11790.1"/>
    </source>
</evidence>
<evidence type="ECO:0000256" key="3">
    <source>
        <dbReference type="ARBA" id="ARBA00023157"/>
    </source>
</evidence>
<accession>A0A224YDD2</accession>
<dbReference type="InterPro" id="IPR050098">
    <property type="entry name" value="TFPI/VKTCI-like"/>
</dbReference>
<protein>
    <submittedName>
        <fullName evidence="6">Pancreatic trypsin inhibitor</fullName>
    </submittedName>
</protein>
<feature type="domain" description="BPTI/Kunitz inhibitor" evidence="5">
    <location>
        <begin position="127"/>
        <end position="177"/>
    </location>
</feature>
<feature type="compositionally biased region" description="Low complexity" evidence="4">
    <location>
        <begin position="258"/>
        <end position="270"/>
    </location>
</feature>